<dbReference type="EMBL" id="AP026966">
    <property type="protein sequence ID" value="BDT61291.1"/>
    <property type="molecule type" value="Genomic_DNA"/>
</dbReference>
<dbReference type="RefSeq" id="WP_281910887.1">
    <property type="nucleotide sequence ID" value="NZ_AP026966.1"/>
</dbReference>
<dbReference type="Pfam" id="PF00248">
    <property type="entry name" value="Aldo_ket_red"/>
    <property type="match status" value="1"/>
</dbReference>
<evidence type="ECO:0000313" key="3">
    <source>
        <dbReference type="EMBL" id="BDT61291.1"/>
    </source>
</evidence>
<protein>
    <submittedName>
        <fullName evidence="3">Oxidoreductase</fullName>
    </submittedName>
</protein>
<organism evidence="3 4">
    <name type="scientific">Massilia varians</name>
    <dbReference type="NCBI Taxonomy" id="457921"/>
    <lineage>
        <taxon>Bacteria</taxon>
        <taxon>Pseudomonadati</taxon>
        <taxon>Pseudomonadota</taxon>
        <taxon>Betaproteobacteria</taxon>
        <taxon>Burkholderiales</taxon>
        <taxon>Oxalobacteraceae</taxon>
        <taxon>Telluria group</taxon>
        <taxon>Massilia</taxon>
    </lineage>
</organism>
<reference evidence="3" key="1">
    <citation type="submission" date="2022-11" db="EMBL/GenBank/DDBJ databases">
        <title>Isolation and characterization of PLA-degrading bacterium Massilia sp. from Antarctic soil.</title>
        <authorList>
            <person name="Sato K."/>
            <person name="Gomez-Fuentes C."/>
            <person name="Ahmad S.A."/>
            <person name="Zulkharnain A."/>
        </authorList>
    </citation>
    <scope>NUCLEOTIDE SEQUENCE</scope>
    <source>
        <strain evidence="3">N-3</strain>
    </source>
</reference>
<dbReference type="PANTHER" id="PTHR43312">
    <property type="entry name" value="D-THREO-ALDOSE 1-DEHYDROGENASE"/>
    <property type="match status" value="1"/>
</dbReference>
<evidence type="ECO:0000259" key="2">
    <source>
        <dbReference type="Pfam" id="PF00248"/>
    </source>
</evidence>
<dbReference type="CDD" id="cd19095">
    <property type="entry name" value="AKR_PA4992-like"/>
    <property type="match status" value="1"/>
</dbReference>
<evidence type="ECO:0000313" key="4">
    <source>
        <dbReference type="Proteomes" id="UP001163336"/>
    </source>
</evidence>
<dbReference type="PANTHER" id="PTHR43312:SF1">
    <property type="entry name" value="NADP-DEPENDENT OXIDOREDUCTASE DOMAIN-CONTAINING PROTEIN"/>
    <property type="match status" value="1"/>
</dbReference>
<sequence>MPIASRSRRRLLASLLALPAFAHAQGRPMLLTRAIPSSGEGLPLVGLGSWITFNVGRDPQARAECAAVMRQFFASGGRLIDSSPMYGSAQAVIGEAVGKLKPAQLFSADKVWIGDGAQGPAQLETSRRLWQIPRFDLLQVHNLLAWEAHLLTLLRMKREGRLRYVGITTSEGRRHGEILKIMASQPIDFVQVSYNALDREVEQRILPLARERRIGVIVNRPFRQGDLTRALAGKRLPGWAAEIGCSSWAQALLKFIVAHPSVTCAIPATSSVAHVRENLLAATGPLPDEALRRRIVQDVERLA</sequence>
<dbReference type="InterPro" id="IPR036812">
    <property type="entry name" value="NAD(P)_OxRdtase_dom_sf"/>
</dbReference>
<name>A0ABM8CD94_9BURK</name>
<feature type="signal peptide" evidence="1">
    <location>
        <begin position="1"/>
        <end position="24"/>
    </location>
</feature>
<proteinExistence type="predicted"/>
<accession>A0ABM8CD94</accession>
<keyword evidence="1" id="KW-0732">Signal</keyword>
<feature type="chain" id="PRO_5046963552" evidence="1">
    <location>
        <begin position="25"/>
        <end position="303"/>
    </location>
</feature>
<feature type="domain" description="NADP-dependent oxidoreductase" evidence="2">
    <location>
        <begin position="45"/>
        <end position="291"/>
    </location>
</feature>
<dbReference type="Proteomes" id="UP001163336">
    <property type="component" value="Chromosome"/>
</dbReference>
<gene>
    <name evidence="3" type="ORF">MasN3_47850</name>
</gene>
<dbReference type="Gene3D" id="3.20.20.100">
    <property type="entry name" value="NADP-dependent oxidoreductase domain"/>
    <property type="match status" value="1"/>
</dbReference>
<evidence type="ECO:0000256" key="1">
    <source>
        <dbReference type="SAM" id="SignalP"/>
    </source>
</evidence>
<dbReference type="InterPro" id="IPR053135">
    <property type="entry name" value="AKR2_Oxidoreductase"/>
</dbReference>
<keyword evidence="4" id="KW-1185">Reference proteome</keyword>
<dbReference type="SUPFAM" id="SSF51430">
    <property type="entry name" value="NAD(P)-linked oxidoreductase"/>
    <property type="match status" value="1"/>
</dbReference>
<dbReference type="InterPro" id="IPR023210">
    <property type="entry name" value="NADP_OxRdtase_dom"/>
</dbReference>